<evidence type="ECO:0000259" key="1">
    <source>
        <dbReference type="Pfam" id="PF12697"/>
    </source>
</evidence>
<dbReference type="Proteomes" id="UP000010164">
    <property type="component" value="Unassembled WGS sequence"/>
</dbReference>
<dbReference type="PANTHER" id="PTHR43798">
    <property type="entry name" value="MONOACYLGLYCEROL LIPASE"/>
    <property type="match status" value="1"/>
</dbReference>
<dbReference type="PANTHER" id="PTHR43798:SF5">
    <property type="entry name" value="MONOACYLGLYCEROL LIPASE ABHD6"/>
    <property type="match status" value="1"/>
</dbReference>
<dbReference type="Pfam" id="PF12697">
    <property type="entry name" value="Abhydrolase_6"/>
    <property type="match status" value="1"/>
</dbReference>
<protein>
    <submittedName>
        <fullName evidence="2">Carboxylic ester hydrolase</fullName>
    </submittedName>
</protein>
<dbReference type="InterPro" id="IPR000073">
    <property type="entry name" value="AB_hydrolase_1"/>
</dbReference>
<accession>L0WAE3</accession>
<dbReference type="STRING" id="1177179.A11A3_15662"/>
<dbReference type="GO" id="GO:0047372">
    <property type="term" value="F:monoacylglycerol lipase activity"/>
    <property type="evidence" value="ECO:0007669"/>
    <property type="project" value="TreeGrafter"/>
</dbReference>
<reference evidence="2 3" key="1">
    <citation type="journal article" date="2012" name="J. Bacteriol.">
        <title>Genome Sequence of the Alkane-Degrading Bacterium Alcanivorax hongdengensis Type Strain A-11-3.</title>
        <authorList>
            <person name="Lai Q."/>
            <person name="Shao Z."/>
        </authorList>
    </citation>
    <scope>NUCLEOTIDE SEQUENCE [LARGE SCALE GENOMIC DNA]</scope>
    <source>
        <strain evidence="2 3">A-11-3</strain>
    </source>
</reference>
<dbReference type="PATRIC" id="fig|1177179.3.peg.3083"/>
<dbReference type="InterPro" id="IPR050266">
    <property type="entry name" value="AB_hydrolase_sf"/>
</dbReference>
<dbReference type="SUPFAM" id="SSF53474">
    <property type="entry name" value="alpha/beta-Hydrolases"/>
    <property type="match status" value="1"/>
</dbReference>
<dbReference type="InterPro" id="IPR029058">
    <property type="entry name" value="AB_hydrolase_fold"/>
</dbReference>
<dbReference type="Gene3D" id="3.40.50.1820">
    <property type="entry name" value="alpha/beta hydrolase"/>
    <property type="match status" value="1"/>
</dbReference>
<sequence>MLYVSLLISSMMLAGCDNLAQWAFNAAVAAEQERAGLHPETLTTDDGIQWHVLVSNAHQQKPAVLLVHGFGADSSNWVRFANELEGDYYFVIPDLPGHGESTRSLDLDYRSAAQARRLLTLMDKLGIDRFHVAGNSMGGAISLAVEQQASQRVLSMGLIDSAGLTRQTPAFTNLLATSDSNPLIPHSPEEFRTTLKWAMEDPPYLPDFFVEVMGNMKAANAPVAEKIWKDLHDDPGMSLEDTGKLEKMKVPTLVLWGRQDRLLDLSNVKAFTAELPQARSVVLDGIGHVPMAEAPQKTADAFRVFWREASAG</sequence>
<dbReference type="PRINTS" id="PR00111">
    <property type="entry name" value="ABHYDROLASE"/>
</dbReference>
<dbReference type="AlphaFoldDB" id="L0WAE3"/>
<keyword evidence="2" id="KW-0378">Hydrolase</keyword>
<dbReference type="GO" id="GO:0016020">
    <property type="term" value="C:membrane"/>
    <property type="evidence" value="ECO:0007669"/>
    <property type="project" value="TreeGrafter"/>
</dbReference>
<proteinExistence type="predicted"/>
<feature type="domain" description="AB hydrolase-1" evidence="1">
    <location>
        <begin position="64"/>
        <end position="301"/>
    </location>
</feature>
<evidence type="ECO:0000313" key="3">
    <source>
        <dbReference type="Proteomes" id="UP000010164"/>
    </source>
</evidence>
<keyword evidence="3" id="KW-1185">Reference proteome</keyword>
<gene>
    <name evidence="2" type="ORF">A11A3_15662</name>
</gene>
<dbReference type="eggNOG" id="COG2267">
    <property type="taxonomic scope" value="Bacteria"/>
</dbReference>
<evidence type="ECO:0000313" key="2">
    <source>
        <dbReference type="EMBL" id="EKF73057.1"/>
    </source>
</evidence>
<dbReference type="GO" id="GO:0046464">
    <property type="term" value="P:acylglycerol catabolic process"/>
    <property type="evidence" value="ECO:0007669"/>
    <property type="project" value="TreeGrafter"/>
</dbReference>
<dbReference type="EMBL" id="AMRJ01000037">
    <property type="protein sequence ID" value="EKF73057.1"/>
    <property type="molecule type" value="Genomic_DNA"/>
</dbReference>
<comment type="caution">
    <text evidence="2">The sequence shown here is derived from an EMBL/GenBank/DDBJ whole genome shotgun (WGS) entry which is preliminary data.</text>
</comment>
<name>L0WAE3_9GAMM</name>
<organism evidence="2 3">
    <name type="scientific">Alcanivorax hongdengensis A-11-3</name>
    <dbReference type="NCBI Taxonomy" id="1177179"/>
    <lineage>
        <taxon>Bacteria</taxon>
        <taxon>Pseudomonadati</taxon>
        <taxon>Pseudomonadota</taxon>
        <taxon>Gammaproteobacteria</taxon>
        <taxon>Oceanospirillales</taxon>
        <taxon>Alcanivoracaceae</taxon>
        <taxon>Alcanivorax</taxon>
    </lineage>
</organism>